<evidence type="ECO:0000313" key="10">
    <source>
        <dbReference type="Proteomes" id="UP000280507"/>
    </source>
</evidence>
<dbReference type="InterPro" id="IPR018117">
    <property type="entry name" value="C5_DNA_meth_AS"/>
</dbReference>
<dbReference type="InterPro" id="IPR029063">
    <property type="entry name" value="SAM-dependent_MTases_sf"/>
</dbReference>
<proteinExistence type="inferred from homology"/>
<name>A0A3M8Q200_9GAMM</name>
<dbReference type="Proteomes" id="UP000280507">
    <property type="component" value="Unassembled WGS sequence"/>
</dbReference>
<evidence type="ECO:0000256" key="1">
    <source>
        <dbReference type="ARBA" id="ARBA00022603"/>
    </source>
</evidence>
<sequence length="373" mass="41381">MPKFFEFFSGGGMARLGLGGEWKCQFANDICAKKVSTYIENFGDDEILKEDIYKLNASNLPGKADLIWGSFPCQDLSLAGNGAGLNGERSGTFKKLMSIIKDLKVEKRQPNLIVLENVVGAITSHGGKDFEAIIEALSSLGYYTGCVVVDGASFVPQSRPRLFVIATKTPKTRFFTLISKEPNPEWHPSNLIKAHSALPEKLQKKWVWWSMPTPPNRDKNLVDIVEENPTDVKELGTGEVKKLISMMSETNLEKLNQAKRENGLVVGGLYKRVRKQKNGEKLQRAEVRFDGTAGCLRTPTGGSSRQTLVLVENGEVKARLLSRREAARLMGVPDNYKLPSKYNDAYHVFGDGLVVPAVSWIEKHLLKPIQEAS</sequence>
<evidence type="ECO:0000313" key="9">
    <source>
        <dbReference type="EMBL" id="RNF49641.1"/>
    </source>
</evidence>
<evidence type="ECO:0000256" key="3">
    <source>
        <dbReference type="ARBA" id="ARBA00022691"/>
    </source>
</evidence>
<dbReference type="NCBIfam" id="TIGR00675">
    <property type="entry name" value="dcm"/>
    <property type="match status" value="1"/>
</dbReference>
<evidence type="ECO:0000256" key="4">
    <source>
        <dbReference type="ARBA" id="ARBA00022747"/>
    </source>
</evidence>
<dbReference type="GO" id="GO:0032259">
    <property type="term" value="P:methylation"/>
    <property type="evidence" value="ECO:0007669"/>
    <property type="project" value="UniProtKB-KW"/>
</dbReference>
<dbReference type="InterPro" id="IPR001525">
    <property type="entry name" value="C5_MeTfrase"/>
</dbReference>
<dbReference type="EMBL" id="RIZG01000007">
    <property type="protein sequence ID" value="RNF49641.1"/>
    <property type="molecule type" value="Genomic_DNA"/>
</dbReference>
<dbReference type="Gene3D" id="3.40.50.150">
    <property type="entry name" value="Vaccinia Virus protein VP39"/>
    <property type="match status" value="1"/>
</dbReference>
<dbReference type="PRINTS" id="PR00105">
    <property type="entry name" value="C5METTRFRASE"/>
</dbReference>
<dbReference type="SUPFAM" id="SSF53335">
    <property type="entry name" value="S-adenosyl-L-methionine-dependent methyltransferases"/>
    <property type="match status" value="1"/>
</dbReference>
<dbReference type="PROSITE" id="PS00094">
    <property type="entry name" value="C5_MTASE_1"/>
    <property type="match status" value="1"/>
</dbReference>
<evidence type="ECO:0000256" key="5">
    <source>
        <dbReference type="ARBA" id="ARBA00047422"/>
    </source>
</evidence>
<keyword evidence="2 6" id="KW-0808">Transferase</keyword>
<keyword evidence="1 6" id="KW-0489">Methyltransferase</keyword>
<evidence type="ECO:0000256" key="6">
    <source>
        <dbReference type="PROSITE-ProRule" id="PRU01016"/>
    </source>
</evidence>
<accession>A0A3M8Q200</accession>
<feature type="active site" evidence="6">
    <location>
        <position position="73"/>
    </location>
</feature>
<dbReference type="PANTHER" id="PTHR46098">
    <property type="entry name" value="TRNA (CYTOSINE(38)-C(5))-METHYLTRANSFERASE"/>
    <property type="match status" value="1"/>
</dbReference>
<keyword evidence="4" id="KW-0680">Restriction system</keyword>
<keyword evidence="10" id="KW-1185">Reference proteome</keyword>
<dbReference type="GO" id="GO:0009307">
    <property type="term" value="P:DNA restriction-modification system"/>
    <property type="evidence" value="ECO:0007669"/>
    <property type="project" value="UniProtKB-KW"/>
</dbReference>
<evidence type="ECO:0000256" key="2">
    <source>
        <dbReference type="ARBA" id="ARBA00022679"/>
    </source>
</evidence>
<protein>
    <recommendedName>
        <fullName evidence="8">Cytosine-specific methyltransferase</fullName>
        <ecNumber evidence="8">2.1.1.37</ecNumber>
    </recommendedName>
</protein>
<evidence type="ECO:0000256" key="7">
    <source>
        <dbReference type="RuleBase" id="RU000416"/>
    </source>
</evidence>
<dbReference type="EC" id="2.1.1.37" evidence="8"/>
<comment type="similarity">
    <text evidence="6 7">Belongs to the class I-like SAM-binding methyltransferase superfamily. C5-methyltransferase family.</text>
</comment>
<evidence type="ECO:0000256" key="8">
    <source>
        <dbReference type="RuleBase" id="RU000417"/>
    </source>
</evidence>
<organism evidence="9 10">
    <name type="scientific">Marinomonas hwangdonensis</name>
    <dbReference type="NCBI Taxonomy" id="1053647"/>
    <lineage>
        <taxon>Bacteria</taxon>
        <taxon>Pseudomonadati</taxon>
        <taxon>Pseudomonadota</taxon>
        <taxon>Gammaproteobacteria</taxon>
        <taxon>Oceanospirillales</taxon>
        <taxon>Oceanospirillaceae</taxon>
        <taxon>Marinomonas</taxon>
    </lineage>
</organism>
<comment type="catalytic activity">
    <reaction evidence="5 8">
        <text>a 2'-deoxycytidine in DNA + S-adenosyl-L-methionine = a 5-methyl-2'-deoxycytidine in DNA + S-adenosyl-L-homocysteine + H(+)</text>
        <dbReference type="Rhea" id="RHEA:13681"/>
        <dbReference type="Rhea" id="RHEA-COMP:11369"/>
        <dbReference type="Rhea" id="RHEA-COMP:11370"/>
        <dbReference type="ChEBI" id="CHEBI:15378"/>
        <dbReference type="ChEBI" id="CHEBI:57856"/>
        <dbReference type="ChEBI" id="CHEBI:59789"/>
        <dbReference type="ChEBI" id="CHEBI:85452"/>
        <dbReference type="ChEBI" id="CHEBI:85454"/>
        <dbReference type="EC" id="2.1.1.37"/>
    </reaction>
</comment>
<dbReference type="Gene3D" id="3.90.120.10">
    <property type="entry name" value="DNA Methylase, subunit A, domain 2"/>
    <property type="match status" value="1"/>
</dbReference>
<reference evidence="9 10" key="1">
    <citation type="journal article" date="2012" name="Int. J. Syst. Evol. Microbiol.">
        <title>Marinomonas hwangdonensis sp. nov., isolated from seawater.</title>
        <authorList>
            <person name="Jung Y.T."/>
            <person name="Oh T.K."/>
            <person name="Yoon J.H."/>
        </authorList>
    </citation>
    <scope>NUCLEOTIDE SEQUENCE [LARGE SCALE GENOMIC DNA]</scope>
    <source>
        <strain evidence="9 10">HDW-15</strain>
    </source>
</reference>
<keyword evidence="3 6" id="KW-0949">S-adenosyl-L-methionine</keyword>
<gene>
    <name evidence="9" type="ORF">EBI00_11940</name>
</gene>
<dbReference type="OrthoDB" id="9813719at2"/>
<dbReference type="GO" id="GO:0003886">
    <property type="term" value="F:DNA (cytosine-5-)-methyltransferase activity"/>
    <property type="evidence" value="ECO:0007669"/>
    <property type="project" value="UniProtKB-EC"/>
</dbReference>
<dbReference type="RefSeq" id="WP_123096164.1">
    <property type="nucleotide sequence ID" value="NZ_RIZG01000007.1"/>
</dbReference>
<dbReference type="AlphaFoldDB" id="A0A3M8Q200"/>
<dbReference type="InterPro" id="IPR050750">
    <property type="entry name" value="C5-MTase"/>
</dbReference>
<comment type="caution">
    <text evidence="9">The sequence shown here is derived from an EMBL/GenBank/DDBJ whole genome shotgun (WGS) entry which is preliminary data.</text>
</comment>
<dbReference type="PANTHER" id="PTHR46098:SF1">
    <property type="entry name" value="TRNA (CYTOSINE(38)-C(5))-METHYLTRANSFERASE"/>
    <property type="match status" value="1"/>
</dbReference>
<dbReference type="PROSITE" id="PS51679">
    <property type="entry name" value="SAM_MT_C5"/>
    <property type="match status" value="1"/>
</dbReference>
<dbReference type="Pfam" id="PF00145">
    <property type="entry name" value="DNA_methylase"/>
    <property type="match status" value="1"/>
</dbReference>